<evidence type="ECO:0000313" key="1">
    <source>
        <dbReference type="Proteomes" id="UP000095286"/>
    </source>
</evidence>
<evidence type="ECO:0000313" key="2">
    <source>
        <dbReference type="WBParaSite" id="RSKR_0001065400.1"/>
    </source>
</evidence>
<sequence length="389" mass="45531">MFFVVCVLSFIFCLDVRIQGLELIHVHVLSRHGFRTPLRFFEYDKHKDYEWPVENGEITPKGMREQYDLGKRLMNRYTKEYKLISPVYNPKHINVFSTNKNRALSSAQAQMAGFFSKSKGGFFGKKNKDWPFDWIPIPIHSDKLENDYLLNVKWNCSKLHQLIEERHNKEEFLMFQRSFDSLFKYVALHTNETINSVVALKRVYGTVRVEKQYFGLDQPKWLTDDIFEQMATVVNRSLNYRFGGPAFGIEEDLEQIKLRSGHLLYKMIQNMEEMINQKEVPKYVVYNAHDSTVVSFANTLNLGDVILKDGQIDYSASFVIELWQGDDKYYVKVLYSKNAYADYEVMTNLIPGCPDSTNSKLCPFSTFKDRSEKYVLADPLNHCDTTTLY</sequence>
<accession>A0AC35UEX7</accession>
<name>A0AC35UEX7_9BILA</name>
<protein>
    <submittedName>
        <fullName evidence="2">Testicular acid phosphatase homolog</fullName>
    </submittedName>
</protein>
<dbReference type="WBParaSite" id="RSKR_0001065400.1">
    <property type="protein sequence ID" value="RSKR_0001065400.1"/>
    <property type="gene ID" value="RSKR_0001065400"/>
</dbReference>
<organism evidence="1 2">
    <name type="scientific">Rhabditophanes sp. KR3021</name>
    <dbReference type="NCBI Taxonomy" id="114890"/>
    <lineage>
        <taxon>Eukaryota</taxon>
        <taxon>Metazoa</taxon>
        <taxon>Ecdysozoa</taxon>
        <taxon>Nematoda</taxon>
        <taxon>Chromadorea</taxon>
        <taxon>Rhabditida</taxon>
        <taxon>Tylenchina</taxon>
        <taxon>Panagrolaimomorpha</taxon>
        <taxon>Strongyloidoidea</taxon>
        <taxon>Alloionematidae</taxon>
        <taxon>Rhabditophanes</taxon>
    </lineage>
</organism>
<proteinExistence type="predicted"/>
<reference evidence="2" key="1">
    <citation type="submission" date="2016-11" db="UniProtKB">
        <authorList>
            <consortium name="WormBaseParasite"/>
        </authorList>
    </citation>
    <scope>IDENTIFICATION</scope>
    <source>
        <strain evidence="2">KR3021</strain>
    </source>
</reference>
<dbReference type="Proteomes" id="UP000095286">
    <property type="component" value="Unplaced"/>
</dbReference>